<gene>
    <name evidence="1" type="ORF">Q2T77_29535</name>
</gene>
<accession>A0ABT8SCB5</accession>
<proteinExistence type="predicted"/>
<reference evidence="1" key="1">
    <citation type="submission" date="2023-06" db="EMBL/GenBank/DDBJ databases">
        <authorList>
            <person name="Jiang Y."/>
            <person name="Liu Q."/>
        </authorList>
    </citation>
    <scope>NUCLEOTIDE SEQUENCE</scope>
    <source>
        <strain evidence="1">CGMCC 1.12090</strain>
    </source>
</reference>
<comment type="caution">
    <text evidence="1">The sequence shown here is derived from an EMBL/GenBank/DDBJ whole genome shotgun (WGS) entry which is preliminary data.</text>
</comment>
<dbReference type="EMBL" id="JAUKVY010000028">
    <property type="protein sequence ID" value="MDO1536435.1"/>
    <property type="molecule type" value="Genomic_DNA"/>
</dbReference>
<dbReference type="RefSeq" id="WP_301814494.1">
    <property type="nucleotide sequence ID" value="NZ_JAUJZH010000028.1"/>
</dbReference>
<organism evidence="1 2">
    <name type="scientific">Variovorax ginsengisoli</name>
    <dbReference type="NCBI Taxonomy" id="363844"/>
    <lineage>
        <taxon>Bacteria</taxon>
        <taxon>Pseudomonadati</taxon>
        <taxon>Pseudomonadota</taxon>
        <taxon>Betaproteobacteria</taxon>
        <taxon>Burkholderiales</taxon>
        <taxon>Comamonadaceae</taxon>
        <taxon>Variovorax</taxon>
    </lineage>
</organism>
<sequence>MTDAVSAALQACESSAQYEALKLAFACECVQRVRHLLEDEGVARCLDILEAYVKGEADRGALDRAAAEAAVLANRHQGSRSLDGVGHAAVSASYAVANALGGRVVQAADYAAYAAVYGDGGYGAVCDPESFVDERNWQLATLERLANALGVR</sequence>
<evidence type="ECO:0000313" key="2">
    <source>
        <dbReference type="Proteomes" id="UP001169027"/>
    </source>
</evidence>
<dbReference type="Proteomes" id="UP001169027">
    <property type="component" value="Unassembled WGS sequence"/>
</dbReference>
<protein>
    <submittedName>
        <fullName evidence="1">Uncharacterized protein</fullName>
    </submittedName>
</protein>
<evidence type="ECO:0000313" key="1">
    <source>
        <dbReference type="EMBL" id="MDO1536435.1"/>
    </source>
</evidence>
<name>A0ABT8SCB5_9BURK</name>
<keyword evidence="2" id="KW-1185">Reference proteome</keyword>